<feature type="domain" description="Deacetylase sirtuin-type" evidence="5">
    <location>
        <begin position="1"/>
        <end position="239"/>
    </location>
</feature>
<feature type="active site" description="Proton acceptor" evidence="4">
    <location>
        <position position="111"/>
    </location>
</feature>
<protein>
    <recommendedName>
        <fullName evidence="1">protein acetyllysine N-acetyltransferase</fullName>
        <ecNumber evidence="1">2.3.1.286</ecNumber>
    </recommendedName>
</protein>
<dbReference type="Proteomes" id="UP000289411">
    <property type="component" value="Unassembled WGS sequence"/>
</dbReference>
<evidence type="ECO:0000259" key="5">
    <source>
        <dbReference type="PROSITE" id="PS50305"/>
    </source>
</evidence>
<keyword evidence="7" id="KW-1185">Reference proteome</keyword>
<keyword evidence="2" id="KW-0808">Transferase</keyword>
<dbReference type="InterPro" id="IPR026591">
    <property type="entry name" value="Sirtuin_cat_small_dom_sf"/>
</dbReference>
<feature type="binding site" evidence="4">
    <location>
        <position position="144"/>
    </location>
    <ligand>
        <name>Zn(2+)</name>
        <dbReference type="ChEBI" id="CHEBI:29105"/>
    </ligand>
</feature>
<evidence type="ECO:0000256" key="1">
    <source>
        <dbReference type="ARBA" id="ARBA00012928"/>
    </source>
</evidence>
<keyword evidence="3" id="KW-0520">NAD</keyword>
<dbReference type="CDD" id="cd01407">
    <property type="entry name" value="SIR2-fam"/>
    <property type="match status" value="1"/>
</dbReference>
<keyword evidence="4" id="KW-0862">Zinc</keyword>
<dbReference type="AlphaFoldDB" id="A0A4Q2R934"/>
<dbReference type="Pfam" id="PF02146">
    <property type="entry name" value="SIR2"/>
    <property type="match status" value="1"/>
</dbReference>
<evidence type="ECO:0000256" key="3">
    <source>
        <dbReference type="ARBA" id="ARBA00023027"/>
    </source>
</evidence>
<dbReference type="EC" id="2.3.1.286" evidence="1"/>
<feature type="binding site" evidence="4">
    <location>
        <position position="119"/>
    </location>
    <ligand>
        <name>Zn(2+)</name>
        <dbReference type="ChEBI" id="CHEBI:29105"/>
    </ligand>
</feature>
<reference evidence="6 7" key="2">
    <citation type="submission" date="2019-02" db="EMBL/GenBank/DDBJ databases">
        <title>'Lichenibacterium ramalinii' gen. nov. sp. nov., 'Lichenibacterium minor' gen. nov. sp. nov.</title>
        <authorList>
            <person name="Pankratov T."/>
        </authorList>
    </citation>
    <scope>NUCLEOTIDE SEQUENCE [LARGE SCALE GENOMIC DNA]</scope>
    <source>
        <strain evidence="6 7">RmlP001</strain>
    </source>
</reference>
<dbReference type="EMBL" id="QYBC01000019">
    <property type="protein sequence ID" value="RYB02593.1"/>
    <property type="molecule type" value="Genomic_DNA"/>
</dbReference>
<feature type="binding site" evidence="4">
    <location>
        <position position="122"/>
    </location>
    <ligand>
        <name>Zn(2+)</name>
        <dbReference type="ChEBI" id="CHEBI:29105"/>
    </ligand>
</feature>
<dbReference type="InterPro" id="IPR003000">
    <property type="entry name" value="Sirtuin"/>
</dbReference>
<dbReference type="OrthoDB" id="9800582at2"/>
<organism evidence="6 7">
    <name type="scientific">Lichenibacterium ramalinae</name>
    <dbReference type="NCBI Taxonomy" id="2316527"/>
    <lineage>
        <taxon>Bacteria</taxon>
        <taxon>Pseudomonadati</taxon>
        <taxon>Pseudomonadota</taxon>
        <taxon>Alphaproteobacteria</taxon>
        <taxon>Hyphomicrobiales</taxon>
        <taxon>Lichenihabitantaceae</taxon>
        <taxon>Lichenibacterium</taxon>
    </lineage>
</organism>
<dbReference type="Gene3D" id="3.30.1600.10">
    <property type="entry name" value="SIR2/SIRT2 'Small Domain"/>
    <property type="match status" value="1"/>
</dbReference>
<dbReference type="SUPFAM" id="SSF52467">
    <property type="entry name" value="DHS-like NAD/FAD-binding domain"/>
    <property type="match status" value="1"/>
</dbReference>
<dbReference type="InterPro" id="IPR026590">
    <property type="entry name" value="Ssirtuin_cat_dom"/>
</dbReference>
<reference evidence="6 7" key="1">
    <citation type="submission" date="2018-09" db="EMBL/GenBank/DDBJ databases">
        <authorList>
            <person name="Grouzdev D.S."/>
            <person name="Krutkina M.S."/>
        </authorList>
    </citation>
    <scope>NUCLEOTIDE SEQUENCE [LARGE SCALE GENOMIC DNA]</scope>
    <source>
        <strain evidence="6 7">RmlP001</strain>
    </source>
</reference>
<dbReference type="PROSITE" id="PS50305">
    <property type="entry name" value="SIRTUIN"/>
    <property type="match status" value="1"/>
</dbReference>
<dbReference type="GO" id="GO:0070403">
    <property type="term" value="F:NAD+ binding"/>
    <property type="evidence" value="ECO:0007669"/>
    <property type="project" value="InterPro"/>
</dbReference>
<name>A0A4Q2R934_9HYPH</name>
<evidence type="ECO:0000313" key="6">
    <source>
        <dbReference type="EMBL" id="RYB02593.1"/>
    </source>
</evidence>
<sequence length="239" mass="25337">MLGAARAVTVFTGAGISTESGVPDYRSPGSPWRVHAPIAFKDYLAEPALRAEAWRRKFAMDDLYAGAVPNRGHRAVARWVEVGLARTIITQNIDGLHAAAGRAGDDIVELHGNGGHARCLGCGTRYELAPIRARFERDGALPQCRCGGIVKSASIAFGQSLDEATLRRAVAASLGCDLFVVLGSTLLVRPAARFPELAAGNGARLAIVNREATPLDAAADLVLHADIGDVLEPLNRLHF</sequence>
<feature type="binding site" evidence="4">
    <location>
        <position position="146"/>
    </location>
    <ligand>
        <name>Zn(2+)</name>
        <dbReference type="ChEBI" id="CHEBI:29105"/>
    </ligand>
</feature>
<evidence type="ECO:0000313" key="7">
    <source>
        <dbReference type="Proteomes" id="UP000289411"/>
    </source>
</evidence>
<proteinExistence type="predicted"/>
<evidence type="ECO:0000256" key="4">
    <source>
        <dbReference type="PROSITE-ProRule" id="PRU00236"/>
    </source>
</evidence>
<dbReference type="Gene3D" id="3.40.50.1220">
    <property type="entry name" value="TPP-binding domain"/>
    <property type="match status" value="1"/>
</dbReference>
<gene>
    <name evidence="6" type="ORF">D3272_20230</name>
</gene>
<dbReference type="GO" id="GO:0017136">
    <property type="term" value="F:histone deacetylase activity, NAD-dependent"/>
    <property type="evidence" value="ECO:0007669"/>
    <property type="project" value="TreeGrafter"/>
</dbReference>
<dbReference type="InterPro" id="IPR050134">
    <property type="entry name" value="NAD-dep_sirtuin_deacylases"/>
</dbReference>
<dbReference type="PANTHER" id="PTHR11085">
    <property type="entry name" value="NAD-DEPENDENT PROTEIN DEACYLASE SIRTUIN-5, MITOCHONDRIAL-RELATED"/>
    <property type="match status" value="1"/>
</dbReference>
<comment type="caution">
    <text evidence="6">The sequence shown here is derived from an EMBL/GenBank/DDBJ whole genome shotgun (WGS) entry which is preliminary data.</text>
</comment>
<dbReference type="PANTHER" id="PTHR11085:SF4">
    <property type="entry name" value="NAD-DEPENDENT PROTEIN DEACYLASE"/>
    <property type="match status" value="1"/>
</dbReference>
<keyword evidence="4" id="KW-0479">Metal-binding</keyword>
<dbReference type="GO" id="GO:0046872">
    <property type="term" value="F:metal ion binding"/>
    <property type="evidence" value="ECO:0007669"/>
    <property type="project" value="UniProtKB-KW"/>
</dbReference>
<accession>A0A4Q2R934</accession>
<evidence type="ECO:0000256" key="2">
    <source>
        <dbReference type="ARBA" id="ARBA00022679"/>
    </source>
</evidence>
<dbReference type="InterPro" id="IPR029035">
    <property type="entry name" value="DHS-like_NAD/FAD-binding_dom"/>
</dbReference>